<evidence type="ECO:0000256" key="2">
    <source>
        <dbReference type="ARBA" id="ARBA00022692"/>
    </source>
</evidence>
<evidence type="ECO:0000256" key="5">
    <source>
        <dbReference type="SAM" id="MobiDB-lite"/>
    </source>
</evidence>
<feature type="transmembrane region" description="Helical" evidence="6">
    <location>
        <begin position="118"/>
        <end position="138"/>
    </location>
</feature>
<dbReference type="Proteomes" id="UP000267251">
    <property type="component" value="Unassembled WGS sequence"/>
</dbReference>
<reference evidence="8" key="1">
    <citation type="journal article" date="2018" name="Nat. Microbiol.">
        <title>Leveraging single-cell genomics to expand the fungal tree of life.</title>
        <authorList>
            <person name="Ahrendt S.R."/>
            <person name="Quandt C.A."/>
            <person name="Ciobanu D."/>
            <person name="Clum A."/>
            <person name="Salamov A."/>
            <person name="Andreopoulos B."/>
            <person name="Cheng J.F."/>
            <person name="Woyke T."/>
            <person name="Pelin A."/>
            <person name="Henrissat B."/>
            <person name="Reynolds N.K."/>
            <person name="Benny G.L."/>
            <person name="Smith M.E."/>
            <person name="James T.Y."/>
            <person name="Grigoriev I.V."/>
        </authorList>
    </citation>
    <scope>NUCLEOTIDE SEQUENCE [LARGE SCALE GENOMIC DNA]</scope>
</reference>
<dbReference type="Pfam" id="PF03547">
    <property type="entry name" value="Mem_trans"/>
    <property type="match status" value="1"/>
</dbReference>
<feature type="transmembrane region" description="Helical" evidence="6">
    <location>
        <begin position="370"/>
        <end position="386"/>
    </location>
</feature>
<evidence type="ECO:0000256" key="1">
    <source>
        <dbReference type="ARBA" id="ARBA00004141"/>
    </source>
</evidence>
<feature type="transmembrane region" description="Helical" evidence="6">
    <location>
        <begin position="512"/>
        <end position="534"/>
    </location>
</feature>
<feature type="compositionally biased region" description="Polar residues" evidence="5">
    <location>
        <begin position="239"/>
        <end position="262"/>
    </location>
</feature>
<feature type="transmembrane region" description="Helical" evidence="6">
    <location>
        <begin position="476"/>
        <end position="500"/>
    </location>
</feature>
<feature type="transmembrane region" description="Helical" evidence="6">
    <location>
        <begin position="77"/>
        <end position="97"/>
    </location>
</feature>
<dbReference type="PANTHER" id="PTHR31794">
    <property type="entry name" value="AUXIN EFFLUX TRANSPORTER FAMILY PROTEIN (EUROFUNG)"/>
    <property type="match status" value="1"/>
</dbReference>
<feature type="region of interest" description="Disordered" evidence="5">
    <location>
        <begin position="184"/>
        <end position="324"/>
    </location>
</feature>
<name>A0A4P9Y7D5_9FUNG</name>
<keyword evidence="8" id="KW-1185">Reference proteome</keyword>
<evidence type="ECO:0000256" key="6">
    <source>
        <dbReference type="SAM" id="Phobius"/>
    </source>
</evidence>
<dbReference type="EMBL" id="KZ987941">
    <property type="protein sequence ID" value="RKP13800.1"/>
    <property type="molecule type" value="Genomic_DNA"/>
</dbReference>
<gene>
    <name evidence="7" type="ORF">BJ684DRAFT_19735</name>
</gene>
<dbReference type="InterPro" id="IPR004776">
    <property type="entry name" value="Mem_transp_PIN-like"/>
</dbReference>
<accession>A0A4P9Y7D5</accession>
<feature type="compositionally biased region" description="Low complexity" evidence="5">
    <location>
        <begin position="268"/>
        <end position="285"/>
    </location>
</feature>
<proteinExistence type="predicted"/>
<evidence type="ECO:0000313" key="7">
    <source>
        <dbReference type="EMBL" id="RKP13800.1"/>
    </source>
</evidence>
<evidence type="ECO:0000313" key="8">
    <source>
        <dbReference type="Proteomes" id="UP000267251"/>
    </source>
</evidence>
<dbReference type="AlphaFoldDB" id="A0A4P9Y7D5"/>
<sequence>MNILTTLALASLQSIAQVACIALFGHILARKAILAPQLQRGLSQLSITFFTPCLLFANTASSITADTILTLWPLPCYFFLFALTAYITGSIGAWAFGFTRAQKDFTIATLMFSNTNTLPIGLVQSLVFSAALPWLTLVEGEEATTVASRGIAYIVFYSLLGNVVRWSYGTSLLDSDQDAEALSSSTSASISTDDPLGPAPARSNTAFSCPGRFEPSPSLLYPTVRLADPSEEHEDEDTSSMTPTTLISASSTRPTTPYQQEGMQEGHTGASSSSSSTYGSLSAGTRVPSPSHFSSGVHGDDMEGEEGTPLLIHRKGKDDPAPPSLYRRLLNRARDLTPRCIQSDGVIAQFFLRIRNFLTRITRPFRNPPIIGALLGLVVALVPPLHDLLVPMGAPLHATLFIAIRACGTAAVPLILVCLGAQLTSLSARTSRRDEGDEMTRSGMARADLIPTPTTTSSLSSFPSPYPVRYPSYSRVLAFVTLARLLLLPALVLLVTYWTLPYVGALGKDPMFLMTVLLLGSCPTAINLMTVCQARGCYETPMGKALLAQYLGTTITMVGWCMLFLYVVKATFD</sequence>
<dbReference type="OrthoDB" id="191139at2759"/>
<feature type="transmembrane region" description="Helical" evidence="6">
    <location>
        <begin position="6"/>
        <end position="29"/>
    </location>
</feature>
<comment type="subcellular location">
    <subcellularLocation>
        <location evidence="1">Membrane</location>
        <topology evidence="1">Multi-pass membrane protein</topology>
    </subcellularLocation>
</comment>
<evidence type="ECO:0000256" key="4">
    <source>
        <dbReference type="ARBA" id="ARBA00023136"/>
    </source>
</evidence>
<keyword evidence="2 6" id="KW-0812">Transmembrane</keyword>
<feature type="transmembrane region" description="Helical" evidence="6">
    <location>
        <begin position="546"/>
        <end position="568"/>
    </location>
</feature>
<evidence type="ECO:0000256" key="3">
    <source>
        <dbReference type="ARBA" id="ARBA00022989"/>
    </source>
</evidence>
<protein>
    <submittedName>
        <fullName evidence="7">Auxin efflux carrier</fullName>
    </submittedName>
</protein>
<keyword evidence="3 6" id="KW-1133">Transmembrane helix</keyword>
<dbReference type="GO" id="GO:0016020">
    <property type="term" value="C:membrane"/>
    <property type="evidence" value="ECO:0007669"/>
    <property type="project" value="UniProtKB-SubCell"/>
</dbReference>
<dbReference type="PANTHER" id="PTHR31794:SF4">
    <property type="entry name" value="AUXIN EFFLUX TRANSPORTER FAMILY PROTEIN (EUROFUNG)"/>
    <property type="match status" value="1"/>
</dbReference>
<keyword evidence="4 6" id="KW-0472">Membrane</keyword>
<feature type="compositionally biased region" description="Acidic residues" evidence="5">
    <location>
        <begin position="229"/>
        <end position="238"/>
    </location>
</feature>
<dbReference type="GO" id="GO:0055085">
    <property type="term" value="P:transmembrane transport"/>
    <property type="evidence" value="ECO:0007669"/>
    <property type="project" value="InterPro"/>
</dbReference>
<dbReference type="GO" id="GO:0005783">
    <property type="term" value="C:endoplasmic reticulum"/>
    <property type="evidence" value="ECO:0007669"/>
    <property type="project" value="TreeGrafter"/>
</dbReference>
<organism evidence="7 8">
    <name type="scientific">Piptocephalis cylindrospora</name>
    <dbReference type="NCBI Taxonomy" id="1907219"/>
    <lineage>
        <taxon>Eukaryota</taxon>
        <taxon>Fungi</taxon>
        <taxon>Fungi incertae sedis</taxon>
        <taxon>Zoopagomycota</taxon>
        <taxon>Zoopagomycotina</taxon>
        <taxon>Zoopagomycetes</taxon>
        <taxon>Zoopagales</taxon>
        <taxon>Piptocephalidaceae</taxon>
        <taxon>Piptocephalis</taxon>
    </lineage>
</organism>
<feature type="transmembrane region" description="Helical" evidence="6">
    <location>
        <begin position="398"/>
        <end position="423"/>
    </location>
</feature>
<feature type="transmembrane region" description="Helical" evidence="6">
    <location>
        <begin position="150"/>
        <end position="168"/>
    </location>
</feature>